<evidence type="ECO:0000256" key="1">
    <source>
        <dbReference type="SAM" id="SignalP"/>
    </source>
</evidence>
<name>A0A963YTI6_9PROT</name>
<dbReference type="EMBL" id="JAESVB010000006">
    <property type="protein sequence ID" value="MCB8876414.1"/>
    <property type="molecule type" value="Genomic_DNA"/>
</dbReference>
<keyword evidence="1" id="KW-0732">Signal</keyword>
<accession>A0A963YTI6</accession>
<protein>
    <recommendedName>
        <fullName evidence="4">YbjN domain-containing protein</fullName>
    </recommendedName>
</protein>
<reference evidence="2" key="1">
    <citation type="journal article" date="2021" name="Microorganisms">
        <title>Acidisoma silvae sp. nov. and Acidisomacellulosilytica sp. nov., Two Acidophilic Bacteria Isolated from Decaying Wood, Hydrolyzing Cellulose and Producing Poly-3-hydroxybutyrate.</title>
        <authorList>
            <person name="Mieszkin S."/>
            <person name="Pouder E."/>
            <person name="Uroz S."/>
            <person name="Simon-Colin C."/>
            <person name="Alain K."/>
        </authorList>
    </citation>
    <scope>NUCLEOTIDE SEQUENCE</scope>
    <source>
        <strain evidence="2">HW T2.11</strain>
    </source>
</reference>
<organism evidence="2 3">
    <name type="scientific">Acidisoma silvae</name>
    <dbReference type="NCBI Taxonomy" id="2802396"/>
    <lineage>
        <taxon>Bacteria</taxon>
        <taxon>Pseudomonadati</taxon>
        <taxon>Pseudomonadota</taxon>
        <taxon>Alphaproteobacteria</taxon>
        <taxon>Acetobacterales</taxon>
        <taxon>Acidocellaceae</taxon>
        <taxon>Acidisoma</taxon>
    </lineage>
</organism>
<feature type="chain" id="PRO_5037172495" description="YbjN domain-containing protein" evidence="1">
    <location>
        <begin position="36"/>
        <end position="173"/>
    </location>
</feature>
<sequence>MCPIAPRARLSAAFRAGALSVFLLTGLTLAGGAYADTAPSAPLKALAAKVTEMGFTPTFSPSGGHFYIDGNDKHEDTIDFALSKDNTYVWVYSQLTTYTDAQMQQLSAIKLLQANDSNPEYFSINSDAGKNYLYLQTGFPVEAVSAHTLRDAIDRITSMSDDNAPVWDPKGWK</sequence>
<evidence type="ECO:0000313" key="2">
    <source>
        <dbReference type="EMBL" id="MCB8876414.1"/>
    </source>
</evidence>
<proteinExistence type="predicted"/>
<dbReference type="Proteomes" id="UP000708298">
    <property type="component" value="Unassembled WGS sequence"/>
</dbReference>
<keyword evidence="3" id="KW-1185">Reference proteome</keyword>
<dbReference type="AlphaFoldDB" id="A0A963YTI6"/>
<comment type="caution">
    <text evidence="2">The sequence shown here is derived from an EMBL/GenBank/DDBJ whole genome shotgun (WGS) entry which is preliminary data.</text>
</comment>
<reference evidence="2" key="2">
    <citation type="submission" date="2021-01" db="EMBL/GenBank/DDBJ databases">
        <authorList>
            <person name="Mieszkin S."/>
            <person name="Pouder E."/>
            <person name="Alain K."/>
        </authorList>
    </citation>
    <scope>NUCLEOTIDE SEQUENCE</scope>
    <source>
        <strain evidence="2">HW T2.11</strain>
    </source>
</reference>
<evidence type="ECO:0000313" key="3">
    <source>
        <dbReference type="Proteomes" id="UP000708298"/>
    </source>
</evidence>
<dbReference type="RefSeq" id="WP_227322071.1">
    <property type="nucleotide sequence ID" value="NZ_JAESVB010000006.1"/>
</dbReference>
<gene>
    <name evidence="2" type="ORF">ASILVAE211_14565</name>
</gene>
<feature type="signal peptide" evidence="1">
    <location>
        <begin position="1"/>
        <end position="35"/>
    </location>
</feature>
<evidence type="ECO:0008006" key="4">
    <source>
        <dbReference type="Google" id="ProtNLM"/>
    </source>
</evidence>